<evidence type="ECO:0000313" key="2">
    <source>
        <dbReference type="EMBL" id="MBF6058177.1"/>
    </source>
</evidence>
<feature type="transmembrane region" description="Helical" evidence="1">
    <location>
        <begin position="1012"/>
        <end position="1038"/>
    </location>
</feature>
<name>A0ABS0BWI5_9GAMM</name>
<feature type="transmembrane region" description="Helical" evidence="1">
    <location>
        <begin position="452"/>
        <end position="473"/>
    </location>
</feature>
<reference evidence="2 3" key="1">
    <citation type="submission" date="2020-11" db="EMBL/GenBank/DDBJ databases">
        <title>Sulfur oxidizing isolate from Hospital Hole Sinkhole.</title>
        <authorList>
            <person name="Scott K.M."/>
        </authorList>
    </citation>
    <scope>NUCLEOTIDE SEQUENCE [LARGE SCALE GENOMIC DNA]</scope>
    <source>
        <strain evidence="2 3">HH1</strain>
    </source>
</reference>
<keyword evidence="1" id="KW-0472">Membrane</keyword>
<dbReference type="PANTHER" id="PTHR32063">
    <property type="match status" value="1"/>
</dbReference>
<dbReference type="SUPFAM" id="SSF82714">
    <property type="entry name" value="Multidrug efflux transporter AcrB TolC docking domain, DN and DC subdomains"/>
    <property type="match status" value="2"/>
</dbReference>
<dbReference type="EMBL" id="JACBGI020000012">
    <property type="protein sequence ID" value="MBF6058177.1"/>
    <property type="molecule type" value="Genomic_DNA"/>
</dbReference>
<feature type="transmembrane region" description="Helical" evidence="1">
    <location>
        <begin position="38"/>
        <end position="56"/>
    </location>
</feature>
<feature type="transmembrane region" description="Helical" evidence="1">
    <location>
        <begin position="885"/>
        <end position="902"/>
    </location>
</feature>
<dbReference type="InterPro" id="IPR001036">
    <property type="entry name" value="Acrflvin-R"/>
</dbReference>
<evidence type="ECO:0000313" key="3">
    <source>
        <dbReference type="Proteomes" id="UP001193680"/>
    </source>
</evidence>
<dbReference type="SUPFAM" id="SSF82866">
    <property type="entry name" value="Multidrug efflux transporter AcrB transmembrane domain"/>
    <property type="match status" value="2"/>
</dbReference>
<keyword evidence="1" id="KW-1133">Transmembrane helix</keyword>
<feature type="transmembrane region" description="Helical" evidence="1">
    <location>
        <begin position="935"/>
        <end position="959"/>
    </location>
</feature>
<dbReference type="PRINTS" id="PR00702">
    <property type="entry name" value="ACRIFLAVINRP"/>
</dbReference>
<protein>
    <submittedName>
        <fullName evidence="2">Efflux RND transporter permease subunit</fullName>
    </submittedName>
</protein>
<feature type="transmembrane region" description="Helical" evidence="1">
    <location>
        <begin position="352"/>
        <end position="373"/>
    </location>
</feature>
<dbReference type="Gene3D" id="3.30.70.1320">
    <property type="entry name" value="Multidrug efflux transporter AcrB pore domain like"/>
    <property type="match status" value="1"/>
</dbReference>
<dbReference type="Gene3D" id="1.20.1640.10">
    <property type="entry name" value="Multidrug efflux transporter AcrB transmembrane domain"/>
    <property type="match status" value="2"/>
</dbReference>
<accession>A0ABS0BWI5</accession>
<proteinExistence type="predicted"/>
<evidence type="ECO:0000256" key="1">
    <source>
        <dbReference type="SAM" id="Phobius"/>
    </source>
</evidence>
<dbReference type="RefSeq" id="WP_185978320.1">
    <property type="nucleotide sequence ID" value="NZ_JACBGI020000012.1"/>
</dbReference>
<feature type="transmembrane region" description="Helical" evidence="1">
    <location>
        <begin position="980"/>
        <end position="1000"/>
    </location>
</feature>
<gene>
    <name evidence="2" type="ORF">H8792_007470</name>
</gene>
<sequence>MGEIKTASPKLDEDRDFAIQEKNFRSHGLIGIFARHKVAPNLLMIIMILSGIVALFKLNVQFFPNFELDYASVRVVWPGANAEDVERSVTEPIERVLRNLDNLDEMTSTSALGLSSISLKFKQGTDMIEAVDQINQRIRELRNLPQDSQTPIIERVVRYEPVARLLVINEKGSLDELRPLVRKYERELLDKGIDKISFVGLPEEEMAIEIPQRNLEHYQLTLDQVSNQVAAMSRDYPAGSVGDDDSVRDLRAIEQKRSETAFKQVPLIANSSQNVTLGDIGSVERRPIKDSPYIMVDGHPAVEMQLQRAESGDTLKSSKIMQEWLAKTEPTLPKGVTFKVYDETWSLVNQRIMLLVNNGIGGLILVVLILYLFMNGRVAFWIAVGIPVSFMATLMIMYLAGGSINMVSLFGLIMALGIIVDDAIVVGEDALAHHERGEPHLQAAEGGAHRMFWPVTASSLTTVAAFLPLMLIGGEMGNILFAIPLVIIAVIFASLLESFTVLPGHLRHALSKVKPPEEGSIRYRLDATIDHLRHHQFRHIIRWVLTHRGITLASTLAMMIFVVGLLAGGRMGFVFFPSPESTKLFADARFVAGTPSDVSAKYVEHLYDALLETEKELEPGILKVAVVHFNKTSRQSGPNFSGINIELVEPDQRKTRNAEFIRTWQQKAGTVPGLDVLTIEAPRMGPPGSDIDIRLTGADPKMLKQASLDLQEVLTQISGVSGIRDDLPFGRDQLVYQLTPQGEALGFSYVSLGEQLSAAFSGRLVQIFTDGEDEIEVRVQYPLNERVSLATLNKMQVTASNGQRVALNSVATWKTQRGFDVMRHVDGQLAVTVVGEVDKNLNNANQILASLQKTVLADLQTKYGISYSLEGQNARQAETMADMKIGLFIGLSLIYIVLAWVFGSYGWPLVVMTAIPFGLVGAIMGHWWMGLDMTILSLFGFFGLSGIVVNDSIILVSFYKRLREAGLSVNEALEEAAVQRVRAVLLTSLTTIAGLTPLLFETSLQAQFLIPMATAIAFGLMFSTFLILLVIPAILSIYEMTMNNFSKPAESKGNASKAVKTV</sequence>
<comment type="caution">
    <text evidence="2">The sequence shown here is derived from an EMBL/GenBank/DDBJ whole genome shotgun (WGS) entry which is preliminary data.</text>
</comment>
<dbReference type="SUPFAM" id="SSF82693">
    <property type="entry name" value="Multidrug efflux transporter AcrB pore domain, PN1, PN2, PC1 and PC2 subdomains"/>
    <property type="match status" value="1"/>
</dbReference>
<dbReference type="Gene3D" id="3.30.70.1430">
    <property type="entry name" value="Multidrug efflux transporter AcrB pore domain"/>
    <property type="match status" value="2"/>
</dbReference>
<feature type="transmembrane region" description="Helical" evidence="1">
    <location>
        <begin position="479"/>
        <end position="502"/>
    </location>
</feature>
<keyword evidence="1" id="KW-0812">Transmembrane</keyword>
<feature type="transmembrane region" description="Helical" evidence="1">
    <location>
        <begin position="550"/>
        <end position="576"/>
    </location>
</feature>
<dbReference type="Proteomes" id="UP001193680">
    <property type="component" value="Unassembled WGS sequence"/>
</dbReference>
<organism evidence="2 3">
    <name type="scientific">Thiomicrorhabdus heinhorstiae</name>
    <dbReference type="NCBI Taxonomy" id="2748010"/>
    <lineage>
        <taxon>Bacteria</taxon>
        <taxon>Pseudomonadati</taxon>
        <taxon>Pseudomonadota</taxon>
        <taxon>Gammaproteobacteria</taxon>
        <taxon>Thiotrichales</taxon>
        <taxon>Piscirickettsiaceae</taxon>
        <taxon>Thiomicrorhabdus</taxon>
    </lineage>
</organism>
<dbReference type="InterPro" id="IPR027463">
    <property type="entry name" value="AcrB_DN_DC_subdom"/>
</dbReference>
<dbReference type="Gene3D" id="3.30.70.1440">
    <property type="entry name" value="Multidrug efflux transporter AcrB pore domain"/>
    <property type="match status" value="1"/>
</dbReference>
<dbReference type="Pfam" id="PF00873">
    <property type="entry name" value="ACR_tran"/>
    <property type="match status" value="1"/>
</dbReference>
<keyword evidence="3" id="KW-1185">Reference proteome</keyword>
<feature type="transmembrane region" description="Helical" evidence="1">
    <location>
        <begin position="406"/>
        <end position="431"/>
    </location>
</feature>
<dbReference type="Gene3D" id="3.30.2090.10">
    <property type="entry name" value="Multidrug efflux transporter AcrB TolC docking domain, DN and DC subdomains"/>
    <property type="match status" value="2"/>
</dbReference>
<feature type="transmembrane region" description="Helical" evidence="1">
    <location>
        <begin position="380"/>
        <end position="400"/>
    </location>
</feature>
<dbReference type="PANTHER" id="PTHR32063:SF33">
    <property type="entry name" value="RND SUPERFAMILY EFFLUX PUMP PERMEASE COMPONENT"/>
    <property type="match status" value="1"/>
</dbReference>